<dbReference type="GeneID" id="63765788"/>
<sequence length="181" mass="20756">MLSPAPAGEKWRTLACTAKLISPHQPLFHGLASGGLEIERLPFFNGRVEAYLKIWIKCVEECVREGRNCSENRSASKGGDGGRGRMEGVEYDREEARGESIESRREGGRARWINREDISTFDQIHRWPFEDGVTKQRQGASEVNCCRTFFRVVRFFHAHMNRFGCMTPSIHQELELISQIR</sequence>
<accession>A0A1L9TR38</accession>
<dbReference type="VEuPathDB" id="FungiDB:ASPSYDRAFT_595102"/>
<dbReference type="Proteomes" id="UP000184356">
    <property type="component" value="Unassembled WGS sequence"/>
</dbReference>
<feature type="region of interest" description="Disordered" evidence="1">
    <location>
        <begin position="70"/>
        <end position="102"/>
    </location>
</feature>
<evidence type="ECO:0000256" key="1">
    <source>
        <dbReference type="SAM" id="MobiDB-lite"/>
    </source>
</evidence>
<reference evidence="3" key="1">
    <citation type="journal article" date="2017" name="Genome Biol.">
        <title>Comparative genomics reveals high biological diversity and specific adaptations in the industrially and medically important fungal genus Aspergillus.</title>
        <authorList>
            <person name="de Vries R.P."/>
            <person name="Riley R."/>
            <person name="Wiebenga A."/>
            <person name="Aguilar-Osorio G."/>
            <person name="Amillis S."/>
            <person name="Uchima C.A."/>
            <person name="Anderluh G."/>
            <person name="Asadollahi M."/>
            <person name="Askin M."/>
            <person name="Barry K."/>
            <person name="Battaglia E."/>
            <person name="Bayram O."/>
            <person name="Benocci T."/>
            <person name="Braus-Stromeyer S.A."/>
            <person name="Caldana C."/>
            <person name="Canovas D."/>
            <person name="Cerqueira G.C."/>
            <person name="Chen F."/>
            <person name="Chen W."/>
            <person name="Choi C."/>
            <person name="Clum A."/>
            <person name="Dos Santos R.A."/>
            <person name="Damasio A.R."/>
            <person name="Diallinas G."/>
            <person name="Emri T."/>
            <person name="Fekete E."/>
            <person name="Flipphi M."/>
            <person name="Freyberg S."/>
            <person name="Gallo A."/>
            <person name="Gournas C."/>
            <person name="Habgood R."/>
            <person name="Hainaut M."/>
            <person name="Harispe M.L."/>
            <person name="Henrissat B."/>
            <person name="Hilden K.S."/>
            <person name="Hope R."/>
            <person name="Hossain A."/>
            <person name="Karabika E."/>
            <person name="Karaffa L."/>
            <person name="Karanyi Z."/>
            <person name="Krasevec N."/>
            <person name="Kuo A."/>
            <person name="Kusch H."/>
            <person name="LaButti K."/>
            <person name="Lagendijk E.L."/>
            <person name="Lapidus A."/>
            <person name="Levasseur A."/>
            <person name="Lindquist E."/>
            <person name="Lipzen A."/>
            <person name="Logrieco A.F."/>
            <person name="MacCabe A."/>
            <person name="Maekelae M.R."/>
            <person name="Malavazi I."/>
            <person name="Melin P."/>
            <person name="Meyer V."/>
            <person name="Mielnichuk N."/>
            <person name="Miskei M."/>
            <person name="Molnar A.P."/>
            <person name="Mule G."/>
            <person name="Ngan C.Y."/>
            <person name="Orejas M."/>
            <person name="Orosz E."/>
            <person name="Ouedraogo J.P."/>
            <person name="Overkamp K.M."/>
            <person name="Park H.-S."/>
            <person name="Perrone G."/>
            <person name="Piumi F."/>
            <person name="Punt P.J."/>
            <person name="Ram A.F."/>
            <person name="Ramon A."/>
            <person name="Rauscher S."/>
            <person name="Record E."/>
            <person name="Riano-Pachon D.M."/>
            <person name="Robert V."/>
            <person name="Roehrig J."/>
            <person name="Ruller R."/>
            <person name="Salamov A."/>
            <person name="Salih N.S."/>
            <person name="Samson R.A."/>
            <person name="Sandor E."/>
            <person name="Sanguinetti M."/>
            <person name="Schuetze T."/>
            <person name="Sepcic K."/>
            <person name="Shelest E."/>
            <person name="Sherlock G."/>
            <person name="Sophianopoulou V."/>
            <person name="Squina F.M."/>
            <person name="Sun H."/>
            <person name="Susca A."/>
            <person name="Todd R.B."/>
            <person name="Tsang A."/>
            <person name="Unkles S.E."/>
            <person name="van de Wiele N."/>
            <person name="van Rossen-Uffink D."/>
            <person name="Oliveira J.V."/>
            <person name="Vesth T.C."/>
            <person name="Visser J."/>
            <person name="Yu J.-H."/>
            <person name="Zhou M."/>
            <person name="Andersen M.R."/>
            <person name="Archer D.B."/>
            <person name="Baker S.E."/>
            <person name="Benoit I."/>
            <person name="Brakhage A.A."/>
            <person name="Braus G.H."/>
            <person name="Fischer R."/>
            <person name="Frisvad J.C."/>
            <person name="Goldman G.H."/>
            <person name="Houbraken J."/>
            <person name="Oakley B."/>
            <person name="Pocsi I."/>
            <person name="Scazzocchio C."/>
            <person name="Seiboth B."/>
            <person name="vanKuyk P.A."/>
            <person name="Wortman J."/>
            <person name="Dyer P.S."/>
            <person name="Grigoriev I.V."/>
        </authorList>
    </citation>
    <scope>NUCLEOTIDE SEQUENCE [LARGE SCALE GENOMIC DNA]</scope>
    <source>
        <strain evidence="3">CBS 593.65</strain>
    </source>
</reference>
<feature type="compositionally biased region" description="Basic and acidic residues" evidence="1">
    <location>
        <begin position="80"/>
        <end position="102"/>
    </location>
</feature>
<protein>
    <submittedName>
        <fullName evidence="2">Uncharacterized protein</fullName>
    </submittedName>
</protein>
<evidence type="ECO:0000313" key="2">
    <source>
        <dbReference type="EMBL" id="OJJ61899.1"/>
    </source>
</evidence>
<organism evidence="2 3">
    <name type="scientific">Aspergillus sydowii CBS 593.65</name>
    <dbReference type="NCBI Taxonomy" id="1036612"/>
    <lineage>
        <taxon>Eukaryota</taxon>
        <taxon>Fungi</taxon>
        <taxon>Dikarya</taxon>
        <taxon>Ascomycota</taxon>
        <taxon>Pezizomycotina</taxon>
        <taxon>Eurotiomycetes</taxon>
        <taxon>Eurotiomycetidae</taxon>
        <taxon>Eurotiales</taxon>
        <taxon>Aspergillaceae</taxon>
        <taxon>Aspergillus</taxon>
        <taxon>Aspergillus subgen. Nidulantes</taxon>
    </lineage>
</organism>
<dbReference type="AlphaFoldDB" id="A0A1L9TR38"/>
<name>A0A1L9TR38_9EURO</name>
<gene>
    <name evidence="2" type="ORF">ASPSYDRAFT_595102</name>
</gene>
<keyword evidence="3" id="KW-1185">Reference proteome</keyword>
<dbReference type="EMBL" id="KV878583">
    <property type="protein sequence ID" value="OJJ61899.1"/>
    <property type="molecule type" value="Genomic_DNA"/>
</dbReference>
<evidence type="ECO:0000313" key="3">
    <source>
        <dbReference type="Proteomes" id="UP000184356"/>
    </source>
</evidence>
<dbReference type="RefSeq" id="XP_040705705.1">
    <property type="nucleotide sequence ID" value="XM_040849715.1"/>
</dbReference>
<proteinExistence type="predicted"/>